<evidence type="ECO:0000313" key="2">
    <source>
        <dbReference type="Proteomes" id="UP001257060"/>
    </source>
</evidence>
<sequence>MFFVLEEVFVLDFEIYLGYVTSNSGEFLCVFAHGRHVDISGSAHELPDVDDAGYLGNLFCEALSFVDIRRPDDEMHSTIEAWIASKKSRIETRSKNDSMIFRMASLQRRRSQ</sequence>
<name>A0ABU2GJM3_9EURY</name>
<evidence type="ECO:0000313" key="1">
    <source>
        <dbReference type="EMBL" id="MDS0301015.1"/>
    </source>
</evidence>
<protein>
    <submittedName>
        <fullName evidence="1">Uncharacterized protein</fullName>
    </submittedName>
</protein>
<accession>A0ABU2GJM3</accession>
<organism evidence="1 2">
    <name type="scientific">Halogeometricum salsisoli</name>
    <dbReference type="NCBI Taxonomy" id="2950536"/>
    <lineage>
        <taxon>Archaea</taxon>
        <taxon>Methanobacteriati</taxon>
        <taxon>Methanobacteriota</taxon>
        <taxon>Stenosarchaea group</taxon>
        <taxon>Halobacteria</taxon>
        <taxon>Halobacteriales</taxon>
        <taxon>Haloferacaceae</taxon>
        <taxon>Halogeometricum</taxon>
    </lineage>
</organism>
<reference evidence="1 2" key="1">
    <citation type="submission" date="2022-06" db="EMBL/GenBank/DDBJ databases">
        <title>Halogeometricum sp. a new haloarchaeum isolate from saline soil.</title>
        <authorList>
            <person name="Strakova D."/>
            <person name="Galisteo C."/>
            <person name="Sanchez-Porro C."/>
            <person name="Ventosa A."/>
        </authorList>
    </citation>
    <scope>NUCLEOTIDE SEQUENCE [LARGE SCALE GENOMIC DNA]</scope>
    <source>
        <strain evidence="1 2">S1BR25-6</strain>
    </source>
</reference>
<gene>
    <name evidence="1" type="ORF">NDI76_19925</name>
</gene>
<dbReference type="Proteomes" id="UP001257060">
    <property type="component" value="Unassembled WGS sequence"/>
</dbReference>
<comment type="caution">
    <text evidence="1">The sequence shown here is derived from an EMBL/GenBank/DDBJ whole genome shotgun (WGS) entry which is preliminary data.</text>
</comment>
<dbReference type="EMBL" id="JAMQOP010000005">
    <property type="protein sequence ID" value="MDS0301015.1"/>
    <property type="molecule type" value="Genomic_DNA"/>
</dbReference>
<keyword evidence="2" id="KW-1185">Reference proteome</keyword>
<proteinExistence type="predicted"/>